<dbReference type="STRING" id="1192034.CAP_5871"/>
<keyword evidence="1" id="KW-0812">Transmembrane</keyword>
<sequence>MSTSRHLVPLAALASGLVFGVGLSLSGMLDPVRVRGFLDVTGAWDPSLMFVLGGAVVVSAIGYQIARRLARPAFDSAFHIPTGKRIDRKLVLGSILFGVGWGLGGFCPGPAVASLSLGLAPVALFVATMLLGMLAHARLFPDPASPTPPRPG</sequence>
<keyword evidence="1" id="KW-1133">Transmembrane helix</keyword>
<protein>
    <recommendedName>
        <fullName evidence="4">YeeE/YedE family protein</fullName>
    </recommendedName>
</protein>
<evidence type="ECO:0008006" key="4">
    <source>
        <dbReference type="Google" id="ProtNLM"/>
    </source>
</evidence>
<feature type="transmembrane region" description="Helical" evidence="1">
    <location>
        <begin position="119"/>
        <end position="140"/>
    </location>
</feature>
<gene>
    <name evidence="2" type="ORF">CAP_5871</name>
</gene>
<evidence type="ECO:0000313" key="2">
    <source>
        <dbReference type="EMBL" id="EYF08111.1"/>
    </source>
</evidence>
<evidence type="ECO:0000256" key="1">
    <source>
        <dbReference type="SAM" id="Phobius"/>
    </source>
</evidence>
<dbReference type="Proteomes" id="UP000019678">
    <property type="component" value="Unassembled WGS sequence"/>
</dbReference>
<reference evidence="2 3" key="1">
    <citation type="submission" date="2013-05" db="EMBL/GenBank/DDBJ databases">
        <title>Genome assembly of Chondromyces apiculatus DSM 436.</title>
        <authorList>
            <person name="Sharma G."/>
            <person name="Khatri I."/>
            <person name="Kaur C."/>
            <person name="Mayilraj S."/>
            <person name="Subramanian S."/>
        </authorList>
    </citation>
    <scope>NUCLEOTIDE SEQUENCE [LARGE SCALE GENOMIC DNA]</scope>
    <source>
        <strain evidence="2 3">DSM 436</strain>
    </source>
</reference>
<organism evidence="2 3">
    <name type="scientific">Chondromyces apiculatus DSM 436</name>
    <dbReference type="NCBI Taxonomy" id="1192034"/>
    <lineage>
        <taxon>Bacteria</taxon>
        <taxon>Pseudomonadati</taxon>
        <taxon>Myxococcota</taxon>
        <taxon>Polyangia</taxon>
        <taxon>Polyangiales</taxon>
        <taxon>Polyangiaceae</taxon>
        <taxon>Chondromyces</taxon>
    </lineage>
</organism>
<dbReference type="RefSeq" id="WP_044236044.1">
    <property type="nucleotide sequence ID" value="NZ_ASRX01000005.1"/>
</dbReference>
<feature type="transmembrane region" description="Helical" evidence="1">
    <location>
        <begin position="48"/>
        <end position="66"/>
    </location>
</feature>
<keyword evidence="1" id="KW-0472">Membrane</keyword>
<dbReference type="InterPro" id="IPR046513">
    <property type="entry name" value="DUF6691"/>
</dbReference>
<dbReference type="OrthoDB" id="9790409at2"/>
<dbReference type="eggNOG" id="COG2391">
    <property type="taxonomic scope" value="Bacteria"/>
</dbReference>
<dbReference type="Pfam" id="PF20398">
    <property type="entry name" value="DUF6691"/>
    <property type="match status" value="1"/>
</dbReference>
<comment type="caution">
    <text evidence="2">The sequence shown here is derived from an EMBL/GenBank/DDBJ whole genome shotgun (WGS) entry which is preliminary data.</text>
</comment>
<proteinExistence type="predicted"/>
<dbReference type="EMBL" id="ASRX01000005">
    <property type="protein sequence ID" value="EYF08111.1"/>
    <property type="molecule type" value="Genomic_DNA"/>
</dbReference>
<accession>A0A017THQ3</accession>
<dbReference type="AlphaFoldDB" id="A0A017THQ3"/>
<name>A0A017THQ3_9BACT</name>
<evidence type="ECO:0000313" key="3">
    <source>
        <dbReference type="Proteomes" id="UP000019678"/>
    </source>
</evidence>
<keyword evidence="3" id="KW-1185">Reference proteome</keyword>
<feature type="transmembrane region" description="Helical" evidence="1">
    <location>
        <begin position="90"/>
        <end position="113"/>
    </location>
</feature>